<dbReference type="CDD" id="cd06911">
    <property type="entry name" value="VirB9_CagX_TrbG"/>
    <property type="match status" value="1"/>
</dbReference>
<dbReference type="EMBL" id="LC586269">
    <property type="protein sequence ID" value="BCL65607.1"/>
    <property type="molecule type" value="Genomic_DNA"/>
</dbReference>
<name>A0A7I8EBW3_PSEAI</name>
<keyword evidence="4" id="KW-0614">Plasmid</keyword>
<evidence type="ECO:0008006" key="5">
    <source>
        <dbReference type="Google" id="ProtNLM"/>
    </source>
</evidence>
<dbReference type="Pfam" id="PF03524">
    <property type="entry name" value="CagX"/>
    <property type="match status" value="1"/>
</dbReference>
<dbReference type="InterPro" id="IPR010258">
    <property type="entry name" value="Conjugal_tfr_TrbG/VirB9/CagX"/>
</dbReference>
<evidence type="ECO:0000313" key="4">
    <source>
        <dbReference type="EMBL" id="BCL65607.1"/>
    </source>
</evidence>
<dbReference type="InterPro" id="IPR038161">
    <property type="entry name" value="VirB9/CagX/TrbG_C_sf"/>
</dbReference>
<comment type="similarity">
    <text evidence="1">Belongs to the TrbG/VirB9 family.</text>
</comment>
<reference evidence="4" key="1">
    <citation type="submission" date="2020-10" db="EMBL/GenBank/DDBJ databases">
        <title>Complete plasmid sequence of Pseudomonas aeruginosa ST1816 harboring blaVIMs.</title>
        <authorList>
            <person name="Hishinuma T."/>
            <person name="Tada T."/>
            <person name="Kirikae T."/>
        </authorList>
    </citation>
    <scope>NUCLEOTIDE SEQUENCE</scope>
    <source>
        <strain evidence="4">JUPA4295</strain>
        <plasmid evidence="4">pJUPA4295</plasmid>
    </source>
</reference>
<proteinExistence type="inferred from homology"/>
<protein>
    <recommendedName>
        <fullName evidence="5">Conjugal transfer protein</fullName>
    </recommendedName>
</protein>
<dbReference type="Gene3D" id="2.60.40.2500">
    <property type="match status" value="1"/>
</dbReference>
<dbReference type="RefSeq" id="WP_034055381.1">
    <property type="nucleotide sequence ID" value="NZ_CABEEV010000001.1"/>
</dbReference>
<evidence type="ECO:0000256" key="2">
    <source>
        <dbReference type="ARBA" id="ARBA00022729"/>
    </source>
</evidence>
<evidence type="ECO:0000256" key="1">
    <source>
        <dbReference type="ARBA" id="ARBA00006135"/>
    </source>
</evidence>
<sequence length="282" mass="30945">MKQFISSILVLGSLAASAGVAAAPTACREIHWREGTVVTISSAVSLGTRVQFPVDLVTKPVPSNKVLWDVDGAATVMLVKPNSVDEPEGVATMVRAFTTDGNAYDFMFRRVAAAQNEPCVIVKTDGQFFNDSARAGLQNLSSAQMRQGAAFAQQNAALTQQMAEERRAAADNSRKAVMEALRRYRYHIYTRYSWDQGKGFAAQNLISDVYDDGRFTYIRLNTPNRGLLSVESVIGEKNAIVPVRYDDAYGMYTINGIYPSFTLRVDDARISVSRADAKTFGE</sequence>
<evidence type="ECO:0000256" key="3">
    <source>
        <dbReference type="SAM" id="SignalP"/>
    </source>
</evidence>
<organism evidence="4">
    <name type="scientific">Pseudomonas aeruginosa</name>
    <dbReference type="NCBI Taxonomy" id="287"/>
    <lineage>
        <taxon>Bacteria</taxon>
        <taxon>Pseudomonadati</taxon>
        <taxon>Pseudomonadota</taxon>
        <taxon>Gammaproteobacteria</taxon>
        <taxon>Pseudomonadales</taxon>
        <taxon>Pseudomonadaceae</taxon>
        <taxon>Pseudomonas</taxon>
    </lineage>
</organism>
<dbReference type="AlphaFoldDB" id="A0A7I8EBW3"/>
<keyword evidence="2 3" id="KW-0732">Signal</keyword>
<feature type="signal peptide" evidence="3">
    <location>
        <begin position="1"/>
        <end position="22"/>
    </location>
</feature>
<accession>A0A7I8EBW3</accession>
<feature type="chain" id="PRO_5029596627" description="Conjugal transfer protein" evidence="3">
    <location>
        <begin position="23"/>
        <end position="282"/>
    </location>
</feature>
<geneLocation type="plasmid" evidence="4">
    <name>pJUPA4295</name>
</geneLocation>
<dbReference type="InterPro" id="IPR033645">
    <property type="entry name" value="VirB9/CagX/TrbG_C"/>
</dbReference>